<dbReference type="PROSITE" id="PS51184">
    <property type="entry name" value="JMJC"/>
    <property type="match status" value="1"/>
</dbReference>
<dbReference type="EnsemblMetazoa" id="SMAR012789-RA">
    <property type="protein sequence ID" value="SMAR012789-PA"/>
    <property type="gene ID" value="SMAR012789"/>
</dbReference>
<dbReference type="STRING" id="126957.T1JG22"/>
<dbReference type="eggNOG" id="KOG2132">
    <property type="taxonomic scope" value="Eukaryota"/>
</dbReference>
<dbReference type="InterPro" id="IPR041667">
    <property type="entry name" value="Cupin_8"/>
</dbReference>
<dbReference type="Proteomes" id="UP000014500">
    <property type="component" value="Unassembled WGS sequence"/>
</dbReference>
<dbReference type="SMART" id="SM00558">
    <property type="entry name" value="JmjC"/>
    <property type="match status" value="1"/>
</dbReference>
<evidence type="ECO:0000313" key="5">
    <source>
        <dbReference type="EnsemblMetazoa" id="SMAR012789-PA"/>
    </source>
</evidence>
<organism evidence="5 6">
    <name type="scientific">Strigamia maritima</name>
    <name type="common">European centipede</name>
    <name type="synonym">Geophilus maritimus</name>
    <dbReference type="NCBI Taxonomy" id="126957"/>
    <lineage>
        <taxon>Eukaryota</taxon>
        <taxon>Metazoa</taxon>
        <taxon>Ecdysozoa</taxon>
        <taxon>Arthropoda</taxon>
        <taxon>Myriapoda</taxon>
        <taxon>Chilopoda</taxon>
        <taxon>Pleurostigmophora</taxon>
        <taxon>Geophilomorpha</taxon>
        <taxon>Linotaeniidae</taxon>
        <taxon>Strigamia</taxon>
    </lineage>
</organism>
<dbReference type="EMBL" id="JH432192">
    <property type="status" value="NOT_ANNOTATED_CDS"/>
    <property type="molecule type" value="Genomic_DNA"/>
</dbReference>
<accession>T1JG22</accession>
<dbReference type="PhylomeDB" id="T1JG22"/>
<name>T1JG22_STRMM</name>
<evidence type="ECO:0000256" key="2">
    <source>
        <dbReference type="ARBA" id="ARBA00022490"/>
    </source>
</evidence>
<proteinExistence type="predicted"/>
<comment type="function">
    <text evidence="3">May play a role in cellular stress response.</text>
</comment>
<protein>
    <recommendedName>
        <fullName evidence="4">JmjC domain-containing protein</fullName>
    </recommendedName>
</protein>
<dbReference type="Pfam" id="PF13621">
    <property type="entry name" value="Cupin_8"/>
    <property type="match status" value="1"/>
</dbReference>
<evidence type="ECO:0000259" key="4">
    <source>
        <dbReference type="PROSITE" id="PS51184"/>
    </source>
</evidence>
<comment type="subcellular location">
    <subcellularLocation>
        <location evidence="1">Cytoplasm</location>
    </subcellularLocation>
</comment>
<reference evidence="6" key="1">
    <citation type="submission" date="2011-05" db="EMBL/GenBank/DDBJ databases">
        <authorList>
            <person name="Richards S.R."/>
            <person name="Qu J."/>
            <person name="Jiang H."/>
            <person name="Jhangiani S.N."/>
            <person name="Agravi P."/>
            <person name="Goodspeed R."/>
            <person name="Gross S."/>
            <person name="Mandapat C."/>
            <person name="Jackson L."/>
            <person name="Mathew T."/>
            <person name="Pu L."/>
            <person name="Thornton R."/>
            <person name="Saada N."/>
            <person name="Wilczek-Boney K.B."/>
            <person name="Lee S."/>
            <person name="Kovar C."/>
            <person name="Wu Y."/>
            <person name="Scherer S.E."/>
            <person name="Worley K.C."/>
            <person name="Muzny D.M."/>
            <person name="Gibbs R."/>
        </authorList>
    </citation>
    <scope>NUCLEOTIDE SEQUENCE</scope>
    <source>
        <strain evidence="6">Brora</strain>
    </source>
</reference>
<dbReference type="InterPro" id="IPR003347">
    <property type="entry name" value="JmjC_dom"/>
</dbReference>
<evidence type="ECO:0000256" key="3">
    <source>
        <dbReference type="ARBA" id="ARBA00037342"/>
    </source>
</evidence>
<dbReference type="OMA" id="DILWETD"/>
<dbReference type="PANTHER" id="PTHR12461">
    <property type="entry name" value="HYPOXIA-INDUCIBLE FACTOR 1 ALPHA INHIBITOR-RELATED"/>
    <property type="match status" value="1"/>
</dbReference>
<evidence type="ECO:0000313" key="6">
    <source>
        <dbReference type="Proteomes" id="UP000014500"/>
    </source>
</evidence>
<keyword evidence="2" id="KW-0963">Cytoplasm</keyword>
<reference evidence="5" key="2">
    <citation type="submission" date="2015-02" db="UniProtKB">
        <authorList>
            <consortium name="EnsemblMetazoa"/>
        </authorList>
    </citation>
    <scope>IDENTIFICATION</scope>
</reference>
<dbReference type="PANTHER" id="PTHR12461:SF43">
    <property type="entry name" value="HSPB1-ASSOCIATED PROTEIN 1"/>
    <property type="match status" value="1"/>
</dbReference>
<dbReference type="Gene3D" id="2.60.120.10">
    <property type="entry name" value="Jelly Rolls"/>
    <property type="match status" value="1"/>
</dbReference>
<dbReference type="GO" id="GO:0005737">
    <property type="term" value="C:cytoplasm"/>
    <property type="evidence" value="ECO:0007669"/>
    <property type="project" value="UniProtKB-SubCell"/>
</dbReference>
<sequence>MPDPIWEGDCDYLESTIKDFSSWLRLWPNVSSENEFKKFNPKESWGYADYKYMAQLFEHDFDTLEASGRLGRIWVQRPKWKRKHFMDRQRRKRWILFPPNQSDHLRPTRIPYEESSVFSKLNVGNPQLNAYPDFQNTTPYVICLQPGDVLFVPRHWWHYVESLDTAVSVNTWIEMNEDDDSRLQEAISRLIITSLAPNIIEQHDWLNPTEVVGLNKEIDKFVIHIFLGVNID</sequence>
<dbReference type="AlphaFoldDB" id="T1JG22"/>
<feature type="domain" description="JmjC" evidence="4">
    <location>
        <begin position="1"/>
        <end position="188"/>
    </location>
</feature>
<dbReference type="SUPFAM" id="SSF51197">
    <property type="entry name" value="Clavaminate synthase-like"/>
    <property type="match status" value="1"/>
</dbReference>
<evidence type="ECO:0000256" key="1">
    <source>
        <dbReference type="ARBA" id="ARBA00004496"/>
    </source>
</evidence>
<dbReference type="InterPro" id="IPR014710">
    <property type="entry name" value="RmlC-like_jellyroll"/>
</dbReference>
<dbReference type="HOGENOM" id="CLU_016785_5_2_1"/>
<keyword evidence="6" id="KW-1185">Reference proteome</keyword>